<keyword evidence="4" id="KW-1185">Reference proteome</keyword>
<dbReference type="GO" id="GO:0003723">
    <property type="term" value="F:RNA binding"/>
    <property type="evidence" value="ECO:0007669"/>
    <property type="project" value="InterPro"/>
</dbReference>
<dbReference type="AlphaFoldDB" id="A0A392RCF1"/>
<dbReference type="InterPro" id="IPR046960">
    <property type="entry name" value="PPR_At4g14850-like_plant"/>
</dbReference>
<name>A0A392RCF1_9FABA</name>
<dbReference type="FunFam" id="1.25.40.10:FF:000031">
    <property type="entry name" value="Pentatricopeptide repeat-containing protein mitochondrial"/>
    <property type="match status" value="1"/>
</dbReference>
<dbReference type="EMBL" id="LXQA010204538">
    <property type="protein sequence ID" value="MCI33460.1"/>
    <property type="molecule type" value="Genomic_DNA"/>
</dbReference>
<dbReference type="Pfam" id="PF13041">
    <property type="entry name" value="PPR_2"/>
    <property type="match status" value="1"/>
</dbReference>
<feature type="repeat" description="PPR" evidence="2">
    <location>
        <begin position="22"/>
        <end position="56"/>
    </location>
</feature>
<comment type="caution">
    <text evidence="3">The sequence shown here is derived from an EMBL/GenBank/DDBJ whole genome shotgun (WGS) entry which is preliminary data.</text>
</comment>
<evidence type="ECO:0000313" key="3">
    <source>
        <dbReference type="EMBL" id="MCI33460.1"/>
    </source>
</evidence>
<reference evidence="3 4" key="1">
    <citation type="journal article" date="2018" name="Front. Plant Sci.">
        <title>Red Clover (Trifolium pratense) and Zigzag Clover (T. medium) - A Picture of Genomic Similarities and Differences.</title>
        <authorList>
            <person name="Dluhosova J."/>
            <person name="Istvanek J."/>
            <person name="Nedelnik J."/>
            <person name="Repkova J."/>
        </authorList>
    </citation>
    <scope>NUCLEOTIDE SEQUENCE [LARGE SCALE GENOMIC DNA]</scope>
    <source>
        <strain evidence="4">cv. 10/8</strain>
        <tissue evidence="3">Leaf</tissue>
    </source>
</reference>
<dbReference type="GO" id="GO:0009451">
    <property type="term" value="P:RNA modification"/>
    <property type="evidence" value="ECO:0007669"/>
    <property type="project" value="InterPro"/>
</dbReference>
<evidence type="ECO:0000313" key="4">
    <source>
        <dbReference type="Proteomes" id="UP000265520"/>
    </source>
</evidence>
<dbReference type="InterPro" id="IPR011990">
    <property type="entry name" value="TPR-like_helical_dom_sf"/>
</dbReference>
<organism evidence="3 4">
    <name type="scientific">Trifolium medium</name>
    <dbReference type="NCBI Taxonomy" id="97028"/>
    <lineage>
        <taxon>Eukaryota</taxon>
        <taxon>Viridiplantae</taxon>
        <taxon>Streptophyta</taxon>
        <taxon>Embryophyta</taxon>
        <taxon>Tracheophyta</taxon>
        <taxon>Spermatophyta</taxon>
        <taxon>Magnoliopsida</taxon>
        <taxon>eudicotyledons</taxon>
        <taxon>Gunneridae</taxon>
        <taxon>Pentapetalae</taxon>
        <taxon>rosids</taxon>
        <taxon>fabids</taxon>
        <taxon>Fabales</taxon>
        <taxon>Fabaceae</taxon>
        <taxon>Papilionoideae</taxon>
        <taxon>50 kb inversion clade</taxon>
        <taxon>NPAAA clade</taxon>
        <taxon>Hologalegina</taxon>
        <taxon>IRL clade</taxon>
        <taxon>Trifolieae</taxon>
        <taxon>Trifolium</taxon>
    </lineage>
</organism>
<keyword evidence="1" id="KW-0677">Repeat</keyword>
<proteinExistence type="predicted"/>
<sequence length="113" mass="12452">MYAKCGSIEDADRAFSEIPQRGIVSWSAMIGGLAQHGHGKEALKLFNQMLKDCVSPNHITLVSVLCACNHAGLVNEGKHYFETMEEKFGIKPTQEHYACMIDLLGRSGKLKEA</sequence>
<feature type="non-terminal residue" evidence="3">
    <location>
        <position position="113"/>
    </location>
</feature>
<protein>
    <submittedName>
        <fullName evidence="3">Pentatricopeptide repeat-containing protein</fullName>
    </submittedName>
</protein>
<dbReference type="PROSITE" id="PS51375">
    <property type="entry name" value="PPR"/>
    <property type="match status" value="1"/>
</dbReference>
<dbReference type="Gene3D" id="1.25.40.10">
    <property type="entry name" value="Tetratricopeptide repeat domain"/>
    <property type="match status" value="1"/>
</dbReference>
<evidence type="ECO:0000256" key="2">
    <source>
        <dbReference type="PROSITE-ProRule" id="PRU00708"/>
    </source>
</evidence>
<dbReference type="NCBIfam" id="TIGR00756">
    <property type="entry name" value="PPR"/>
    <property type="match status" value="2"/>
</dbReference>
<dbReference type="Pfam" id="PF01535">
    <property type="entry name" value="PPR"/>
    <property type="match status" value="1"/>
</dbReference>
<dbReference type="Proteomes" id="UP000265520">
    <property type="component" value="Unassembled WGS sequence"/>
</dbReference>
<dbReference type="PANTHER" id="PTHR47926:SF530">
    <property type="entry name" value="DYW DOMAIN-CONTAINING PROTEIN"/>
    <property type="match status" value="1"/>
</dbReference>
<dbReference type="InterPro" id="IPR002885">
    <property type="entry name" value="PPR_rpt"/>
</dbReference>
<dbReference type="PANTHER" id="PTHR47926">
    <property type="entry name" value="PENTATRICOPEPTIDE REPEAT-CONTAINING PROTEIN"/>
    <property type="match status" value="1"/>
</dbReference>
<evidence type="ECO:0000256" key="1">
    <source>
        <dbReference type="ARBA" id="ARBA00022737"/>
    </source>
</evidence>
<accession>A0A392RCF1</accession>